<organism evidence="1 2">
    <name type="scientific">Puccinia graminis f. sp. tritici</name>
    <dbReference type="NCBI Taxonomy" id="56615"/>
    <lineage>
        <taxon>Eukaryota</taxon>
        <taxon>Fungi</taxon>
        <taxon>Dikarya</taxon>
        <taxon>Basidiomycota</taxon>
        <taxon>Pucciniomycotina</taxon>
        <taxon>Pucciniomycetes</taxon>
        <taxon>Pucciniales</taxon>
        <taxon>Pucciniaceae</taxon>
        <taxon>Puccinia</taxon>
    </lineage>
</organism>
<evidence type="ECO:0000313" key="1">
    <source>
        <dbReference type="EMBL" id="KAA1072570.1"/>
    </source>
</evidence>
<reference evidence="1 2" key="1">
    <citation type="submission" date="2019-05" db="EMBL/GenBank/DDBJ databases">
        <title>Emergence of the Ug99 lineage of the wheat stem rust pathogen through somatic hybridization.</title>
        <authorList>
            <person name="Li F."/>
            <person name="Upadhyaya N.M."/>
            <person name="Sperschneider J."/>
            <person name="Matny O."/>
            <person name="Nguyen-Phuc H."/>
            <person name="Mago R."/>
            <person name="Raley C."/>
            <person name="Miller M.E."/>
            <person name="Silverstein K.A.T."/>
            <person name="Henningsen E."/>
            <person name="Hirsch C.D."/>
            <person name="Visser B."/>
            <person name="Pretorius Z.A."/>
            <person name="Steffenson B.J."/>
            <person name="Schwessinger B."/>
            <person name="Dodds P.N."/>
            <person name="Figueroa M."/>
        </authorList>
    </citation>
    <scope>NUCLEOTIDE SEQUENCE [LARGE SCALE GENOMIC DNA]</scope>
    <source>
        <strain evidence="1 2">Ug99</strain>
    </source>
</reference>
<evidence type="ECO:0000313" key="2">
    <source>
        <dbReference type="Proteomes" id="UP000325313"/>
    </source>
</evidence>
<name>A0A5B0M9A6_PUCGR</name>
<dbReference type="EMBL" id="VDEP01000478">
    <property type="protein sequence ID" value="KAA1072570.1"/>
    <property type="molecule type" value="Genomic_DNA"/>
</dbReference>
<gene>
    <name evidence="1" type="ORF">PGTUg99_018672</name>
</gene>
<dbReference type="Proteomes" id="UP000325313">
    <property type="component" value="Unassembled WGS sequence"/>
</dbReference>
<accession>A0A5B0M9A6</accession>
<dbReference type="AlphaFoldDB" id="A0A5B0M9A6"/>
<sequence>MWHLPIDKHLLLQAHQSGWDYVSDEPKIQSKSRRNFVHPEIKNGHNLILKTEDNRLKIKDTRTEE</sequence>
<proteinExistence type="predicted"/>
<protein>
    <submittedName>
        <fullName evidence="1">Uncharacterized protein</fullName>
    </submittedName>
</protein>
<comment type="caution">
    <text evidence="1">The sequence shown here is derived from an EMBL/GenBank/DDBJ whole genome shotgun (WGS) entry which is preliminary data.</text>
</comment>